<keyword evidence="2" id="KW-1185">Reference proteome</keyword>
<protein>
    <submittedName>
        <fullName evidence="1">Uncharacterized protein</fullName>
    </submittedName>
</protein>
<reference evidence="1" key="1">
    <citation type="submission" date="2023-01" db="EMBL/GenBank/DDBJ databases">
        <title>Genome assembly of the deep-sea coral Lophelia pertusa.</title>
        <authorList>
            <person name="Herrera S."/>
            <person name="Cordes E."/>
        </authorList>
    </citation>
    <scope>NUCLEOTIDE SEQUENCE</scope>
    <source>
        <strain evidence="1">USNM1676648</strain>
        <tissue evidence="1">Polyp</tissue>
    </source>
</reference>
<name>A0A9W9YU71_9CNID</name>
<dbReference type="Proteomes" id="UP001163046">
    <property type="component" value="Unassembled WGS sequence"/>
</dbReference>
<sequence length="102" mass="10822">MATIVDASALTEGLIAKWMTVNSAIFTPYVCKERADVELGTKAMVSNAKRLNDAITVAQTQLVSTVNAPANLDLLAMASTAAWMTAKVAHLIRTVIEESATV</sequence>
<dbReference type="AlphaFoldDB" id="A0A9W9YU71"/>
<comment type="caution">
    <text evidence="1">The sequence shown here is derived from an EMBL/GenBank/DDBJ whole genome shotgun (WGS) entry which is preliminary data.</text>
</comment>
<gene>
    <name evidence="1" type="ORF">OS493_002337</name>
</gene>
<accession>A0A9W9YU71</accession>
<organism evidence="1 2">
    <name type="scientific">Desmophyllum pertusum</name>
    <dbReference type="NCBI Taxonomy" id="174260"/>
    <lineage>
        <taxon>Eukaryota</taxon>
        <taxon>Metazoa</taxon>
        <taxon>Cnidaria</taxon>
        <taxon>Anthozoa</taxon>
        <taxon>Hexacorallia</taxon>
        <taxon>Scleractinia</taxon>
        <taxon>Caryophylliina</taxon>
        <taxon>Caryophylliidae</taxon>
        <taxon>Desmophyllum</taxon>
    </lineage>
</organism>
<proteinExistence type="predicted"/>
<evidence type="ECO:0000313" key="1">
    <source>
        <dbReference type="EMBL" id="KAJ7365629.1"/>
    </source>
</evidence>
<evidence type="ECO:0000313" key="2">
    <source>
        <dbReference type="Proteomes" id="UP001163046"/>
    </source>
</evidence>
<dbReference type="EMBL" id="MU827302">
    <property type="protein sequence ID" value="KAJ7365629.1"/>
    <property type="molecule type" value="Genomic_DNA"/>
</dbReference>